<protein>
    <submittedName>
        <fullName evidence="4">Centrosomal protein of 164 kDa-like</fullName>
    </submittedName>
</protein>
<evidence type="ECO:0000313" key="3">
    <source>
        <dbReference type="Proteomes" id="UP000694915"/>
    </source>
</evidence>
<dbReference type="RefSeq" id="XP_026639627.1">
    <property type="nucleotide sequence ID" value="XM_026783826.1"/>
</dbReference>
<name>A0ABM1UCB5_MICOH</name>
<keyword evidence="1" id="KW-0175">Coiled coil</keyword>
<organism evidence="3 4">
    <name type="scientific">Microtus ochrogaster</name>
    <name type="common">Prairie vole</name>
    <dbReference type="NCBI Taxonomy" id="79684"/>
    <lineage>
        <taxon>Eukaryota</taxon>
        <taxon>Metazoa</taxon>
        <taxon>Chordata</taxon>
        <taxon>Craniata</taxon>
        <taxon>Vertebrata</taxon>
        <taxon>Euteleostomi</taxon>
        <taxon>Mammalia</taxon>
        <taxon>Eutheria</taxon>
        <taxon>Euarchontoglires</taxon>
        <taxon>Glires</taxon>
        <taxon>Rodentia</taxon>
        <taxon>Myomorpha</taxon>
        <taxon>Muroidea</taxon>
        <taxon>Cricetidae</taxon>
        <taxon>Arvicolinae</taxon>
        <taxon>Microtus</taxon>
    </lineage>
</organism>
<feature type="coiled-coil region" evidence="1">
    <location>
        <begin position="41"/>
        <end position="107"/>
    </location>
</feature>
<keyword evidence="3" id="KW-1185">Reference proteome</keyword>
<accession>A0ABM1UCB5</accession>
<feature type="non-terminal residue" evidence="4">
    <location>
        <position position="1"/>
    </location>
</feature>
<evidence type="ECO:0000256" key="1">
    <source>
        <dbReference type="SAM" id="Coils"/>
    </source>
</evidence>
<dbReference type="Proteomes" id="UP000694915">
    <property type="component" value="Chromosome 19"/>
</dbReference>
<feature type="compositionally biased region" description="Basic and acidic residues" evidence="2">
    <location>
        <begin position="147"/>
        <end position="156"/>
    </location>
</feature>
<feature type="region of interest" description="Disordered" evidence="2">
    <location>
        <begin position="128"/>
        <end position="168"/>
    </location>
</feature>
<proteinExistence type="predicted"/>
<evidence type="ECO:0000313" key="4">
    <source>
        <dbReference type="RefSeq" id="XP_026639627.1"/>
    </source>
</evidence>
<dbReference type="GeneID" id="101982310"/>
<sequence length="189" mass="22035">RKHKAFGGLVPGVRGGRRRLAGPEYAECVSSGLQSRLLMQETQLEKKVDMLRQEKKKLLEDWDLLKSHLEDWKVICKDKEEDTSDLNSQQQQDLKRLEERLQFLLKQKEVFTPERYVAAENLQHHFKDSQMRSKSLQTDLEPTPAQDESHLQKELLEQEPPAEPQPQQLLHSNFFLKFGFPFGIGPDDD</sequence>
<gene>
    <name evidence="4" type="primary">LOC101982310</name>
</gene>
<reference evidence="4" key="1">
    <citation type="submission" date="2025-08" db="UniProtKB">
        <authorList>
            <consortium name="RefSeq"/>
        </authorList>
    </citation>
    <scope>IDENTIFICATION</scope>
</reference>
<evidence type="ECO:0000256" key="2">
    <source>
        <dbReference type="SAM" id="MobiDB-lite"/>
    </source>
</evidence>